<dbReference type="InterPro" id="IPR026891">
    <property type="entry name" value="Fn3-like"/>
</dbReference>
<dbReference type="InterPro" id="IPR036881">
    <property type="entry name" value="Glyco_hydro_3_C_sf"/>
</dbReference>
<evidence type="ECO:0000256" key="5">
    <source>
        <dbReference type="ARBA" id="ARBA00022801"/>
    </source>
</evidence>
<dbReference type="Gene3D" id="3.40.50.1700">
    <property type="entry name" value="Glycoside hydrolase family 3 C-terminal domain"/>
    <property type="match status" value="1"/>
</dbReference>
<dbReference type="InterPro" id="IPR019800">
    <property type="entry name" value="Glyco_hydro_3_AS"/>
</dbReference>
<gene>
    <name evidence="9" type="ORF">H8S08_08365</name>
</gene>
<keyword evidence="4" id="KW-0732">Signal</keyword>
<dbReference type="PRINTS" id="PR00133">
    <property type="entry name" value="GLHYDRLASE3"/>
</dbReference>
<dbReference type="PROSITE" id="PS00775">
    <property type="entry name" value="GLYCOSYL_HYDROL_F3"/>
    <property type="match status" value="1"/>
</dbReference>
<evidence type="ECO:0000256" key="4">
    <source>
        <dbReference type="ARBA" id="ARBA00022729"/>
    </source>
</evidence>
<accession>A0ABR7CMX9</accession>
<keyword evidence="5 7" id="KW-0378">Hydrolase</keyword>
<evidence type="ECO:0000313" key="9">
    <source>
        <dbReference type="EMBL" id="MBC5617027.1"/>
    </source>
</evidence>
<dbReference type="PROSITE" id="PS51257">
    <property type="entry name" value="PROKAR_LIPOPROTEIN"/>
    <property type="match status" value="1"/>
</dbReference>
<keyword evidence="6 7" id="KW-0326">Glycosidase</keyword>
<dbReference type="SUPFAM" id="SSF51445">
    <property type="entry name" value="(Trans)glycosidases"/>
    <property type="match status" value="1"/>
</dbReference>
<protein>
    <recommendedName>
        <fullName evidence="3">beta-glucosidase</fullName>
        <ecNumber evidence="3">3.2.1.21</ecNumber>
    </recommendedName>
</protein>
<dbReference type="Gene3D" id="3.20.20.300">
    <property type="entry name" value="Glycoside hydrolase, family 3, N-terminal domain"/>
    <property type="match status" value="1"/>
</dbReference>
<feature type="domain" description="Fibronectin type III-like" evidence="8">
    <location>
        <begin position="681"/>
        <end position="750"/>
    </location>
</feature>
<dbReference type="InterPro" id="IPR013783">
    <property type="entry name" value="Ig-like_fold"/>
</dbReference>
<evidence type="ECO:0000313" key="10">
    <source>
        <dbReference type="Proteomes" id="UP000636891"/>
    </source>
</evidence>
<evidence type="ECO:0000256" key="2">
    <source>
        <dbReference type="ARBA" id="ARBA00005336"/>
    </source>
</evidence>
<evidence type="ECO:0000256" key="1">
    <source>
        <dbReference type="ARBA" id="ARBA00000448"/>
    </source>
</evidence>
<dbReference type="InterPro" id="IPR002772">
    <property type="entry name" value="Glyco_hydro_3_C"/>
</dbReference>
<keyword evidence="10" id="KW-1185">Reference proteome</keyword>
<dbReference type="InterPro" id="IPR001764">
    <property type="entry name" value="Glyco_hydro_3_N"/>
</dbReference>
<comment type="similarity">
    <text evidence="2 7">Belongs to the glycosyl hydrolase 3 family.</text>
</comment>
<sequence>MKLMTNLKNILFTACAALLTQGCHMTADRGISTDGARHFFADRQIDRRVDSVMRLMTLDEKIGQLVLYSSHFTTTGPTLPKNVEEAIRNGTCGNIFNAHVPEYNRELQRVAVEETRMHIPLLFGYDVIHGMKTIFPINLGMSCSWDLQGIENSARVAAREAIASGLNWTFSPMVDITRDPRWGRVSEGSGEDTYLGSLIAIAMVQGYQGTTPEALASDTTILACVKHFAAYGAPEAGRDYNTVDLTDRTLRETYLPPYKAAVDAGVGTVMAAFNDIDAVPAHASQYLMQQILRKEWGFNGFVVSDFTGINELVPHGVAADSSLAGQLAIEAGINMDLQGDVYHRFLKWLVETGMVPQKQVDIMCAEVLRVKFALGLFDDPYKYHDLQAAEKEFYKPANLAAARDMACKSMVLLKNDKEALPIAAGKKIALIGPFADARLDLLGSWYGQGQADKVVSILTGLKERFGADKVIYTKGSEPDKDDRSGFAAALNAARSADKVVMAVGHPGFWSGEATSLTSIRIPAIQQELIREVAQSGKPLILVLLNGRPLDLSWESTVADAIVEAWYPGTEGGHAVADVLSGDFNPCGKLTMTFPRNLGQVPIHYDAKNTGRPYTPGQGEQHYVSRYLNEPTATPLYPFGYGLSYTTFEYSDLKVAPEKTDMKQPVAVTVTVKNTGKVRGTEVVQLYVRDLVASVTRPTRQLKGFERVTLEPGESREVSFTITSDAVGFYRQDMSFGYEPGDFKVWAGGSSDAALEGSFEITK</sequence>
<dbReference type="Gene3D" id="2.60.40.10">
    <property type="entry name" value="Immunoglobulins"/>
    <property type="match status" value="1"/>
</dbReference>
<evidence type="ECO:0000256" key="6">
    <source>
        <dbReference type="ARBA" id="ARBA00023295"/>
    </source>
</evidence>
<comment type="caution">
    <text evidence="9">The sequence shown here is derived from an EMBL/GenBank/DDBJ whole genome shotgun (WGS) entry which is preliminary data.</text>
</comment>
<evidence type="ECO:0000256" key="3">
    <source>
        <dbReference type="ARBA" id="ARBA00012744"/>
    </source>
</evidence>
<dbReference type="InterPro" id="IPR051915">
    <property type="entry name" value="Cellulose_Degrad_GH3"/>
</dbReference>
<dbReference type="GO" id="GO:0016787">
    <property type="term" value="F:hydrolase activity"/>
    <property type="evidence" value="ECO:0007669"/>
    <property type="project" value="UniProtKB-KW"/>
</dbReference>
<name>A0ABR7CMX9_9BACT</name>
<dbReference type="EC" id="3.2.1.21" evidence="3"/>
<dbReference type="SMART" id="SM01217">
    <property type="entry name" value="Fn3_like"/>
    <property type="match status" value="1"/>
</dbReference>
<proteinExistence type="inferred from homology"/>
<dbReference type="PANTHER" id="PTHR30620">
    <property type="entry name" value="PERIPLASMIC BETA-GLUCOSIDASE-RELATED"/>
    <property type="match status" value="1"/>
</dbReference>
<dbReference type="EMBL" id="JACOOK010000004">
    <property type="protein sequence ID" value="MBC5617027.1"/>
    <property type="molecule type" value="Genomic_DNA"/>
</dbReference>
<evidence type="ECO:0000259" key="8">
    <source>
        <dbReference type="SMART" id="SM01217"/>
    </source>
</evidence>
<dbReference type="Pfam" id="PF00933">
    <property type="entry name" value="Glyco_hydro_3"/>
    <property type="match status" value="1"/>
</dbReference>
<organism evidence="9 10">
    <name type="scientific">Alistipes hominis</name>
    <dbReference type="NCBI Taxonomy" id="2763015"/>
    <lineage>
        <taxon>Bacteria</taxon>
        <taxon>Pseudomonadati</taxon>
        <taxon>Bacteroidota</taxon>
        <taxon>Bacteroidia</taxon>
        <taxon>Bacteroidales</taxon>
        <taxon>Rikenellaceae</taxon>
        <taxon>Alistipes</taxon>
    </lineage>
</organism>
<reference evidence="9 10" key="1">
    <citation type="submission" date="2020-08" db="EMBL/GenBank/DDBJ databases">
        <title>Genome public.</title>
        <authorList>
            <person name="Liu C."/>
            <person name="Sun Q."/>
        </authorList>
    </citation>
    <scope>NUCLEOTIDE SEQUENCE [LARGE SCALE GENOMIC DNA]</scope>
    <source>
        <strain evidence="9 10">New-7</strain>
    </source>
</reference>
<dbReference type="Pfam" id="PF14310">
    <property type="entry name" value="Fn3-like"/>
    <property type="match status" value="1"/>
</dbReference>
<dbReference type="Pfam" id="PF01915">
    <property type="entry name" value="Glyco_hydro_3_C"/>
    <property type="match status" value="1"/>
</dbReference>
<dbReference type="PANTHER" id="PTHR30620:SF16">
    <property type="entry name" value="LYSOSOMAL BETA GLUCOSIDASE"/>
    <property type="match status" value="1"/>
</dbReference>
<dbReference type="SUPFAM" id="SSF52279">
    <property type="entry name" value="Beta-D-glucan exohydrolase, C-terminal domain"/>
    <property type="match status" value="1"/>
</dbReference>
<comment type="catalytic activity">
    <reaction evidence="1">
        <text>Hydrolysis of terminal, non-reducing beta-D-glucosyl residues with release of beta-D-glucose.</text>
        <dbReference type="EC" id="3.2.1.21"/>
    </reaction>
</comment>
<dbReference type="Proteomes" id="UP000636891">
    <property type="component" value="Unassembled WGS sequence"/>
</dbReference>
<evidence type="ECO:0000256" key="7">
    <source>
        <dbReference type="RuleBase" id="RU361161"/>
    </source>
</evidence>
<dbReference type="InterPro" id="IPR036962">
    <property type="entry name" value="Glyco_hydro_3_N_sf"/>
</dbReference>
<dbReference type="InterPro" id="IPR017853">
    <property type="entry name" value="GH"/>
</dbReference>